<feature type="compositionally biased region" description="Basic and acidic residues" evidence="2">
    <location>
        <begin position="974"/>
        <end position="1003"/>
    </location>
</feature>
<gene>
    <name evidence="3" type="ORF">L198_03409</name>
</gene>
<keyword evidence="4" id="KW-1185">Reference proteome</keyword>
<feature type="compositionally biased region" description="Pro residues" evidence="2">
    <location>
        <begin position="934"/>
        <end position="949"/>
    </location>
</feature>
<feature type="compositionally biased region" description="Polar residues" evidence="2">
    <location>
        <begin position="564"/>
        <end position="578"/>
    </location>
</feature>
<proteinExistence type="predicted"/>
<feature type="compositionally biased region" description="Low complexity" evidence="2">
    <location>
        <begin position="865"/>
        <end position="888"/>
    </location>
</feature>
<comment type="caution">
    <text evidence="3">The sequence shown here is derived from an EMBL/GenBank/DDBJ whole genome shotgun (WGS) entry which is preliminary data.</text>
</comment>
<keyword evidence="1" id="KW-0945">Host-virus interaction</keyword>
<evidence type="ECO:0000313" key="3">
    <source>
        <dbReference type="EMBL" id="ODN99565.1"/>
    </source>
</evidence>
<sequence>MGHTTIPPHLIALLSSPQTPTSYATDALEEWILHRRAKGDNLFETSVGLVELEDRTPPHLTYAFDRASYLTNVPHISDLSPPTGPFPLSRSASTSTILAHLLSSPPPTIQHSREVILEYTLARETKLREKKSGRAGKGTLGREAFEDIAKRMGEIEDGLRQNSSDSPRRGSVPLRDAYPSPRSSQGIPELSENQQIGLTLILSLRMSLSYFTLQELADQLLKLALGDAERMLVQHIRRRVPGEGRWGVGKELEFVEGLTLNRRPALRPAFRSAKARTLLPPKAVYPVSLPAPSKSQCIKHIQALVKEVETSGPDAAAASLQSHAPAGAAIGSPGFTVKRAMGSPTPAFSREGTPVTSLALPPVQFPTARRTESDPTIISNYVHEIISEFITREKRDYMLKSKWSKTGRAQLSKDLGDIESALCLASKNAASPLAPTLISTFLILRRTFFLPPSPLPQSIAEPYLDILPAPPDADDVAFREPTVSSTTAALYVNPRLDDERAYDVMEELVEFEKEKVEGAGGSEESMVGWAMEQLEAVQKRFPDGSYAATFARVKQSLVKPPSPVSSTSIAFAPSPTSSVHRRTRSHAFPDAQYSANTGSPVAVGVLKAQHTRSRSMPGRKGTYDEENEEEANASYQQPAQVPTPETQSAESSPPRVGSIVTELPQLPPLVITPLQMDARRASGVSTVPTSAGGSAGGGWWDVISAVGKEDRSGSPAPWDESSDKRSNGMTHSSSGYLSNPGSVGAPGLRESSSHGSLALGNRTNIEGPLPPGAEVARLPGAPAVPDFTRPMMSLDLNSPESSPKSISPPSKTDRGLYASQNEDVRASPGIPHALSSPPRVGHPSYDQDRERLPPPPPLRFDQPRGTTLGSSSNISSPSMSSATPTPTGMQAPRLSPAPFYPTSRGTSPVLAPTTATGPSPPAPSGSSIAFAHPPDVPKSSPSPPTPSTTPPVKASKLGTFGRTMSLARSKSKKEKAEKEKEKEKEREKEREKEKERVMNDPKRWNRSAVQNIMGPPAR</sequence>
<dbReference type="AlphaFoldDB" id="A0A1E3JFY2"/>
<evidence type="ECO:0000256" key="1">
    <source>
        <dbReference type="ARBA" id="ARBA00022581"/>
    </source>
</evidence>
<evidence type="ECO:0000313" key="4">
    <source>
        <dbReference type="Proteomes" id="UP000094819"/>
    </source>
</evidence>
<accession>A0A1E3JFY2</accession>
<dbReference type="OrthoDB" id="2587749at2759"/>
<feature type="compositionally biased region" description="Polar residues" evidence="2">
    <location>
        <begin position="633"/>
        <end position="651"/>
    </location>
</feature>
<feature type="region of interest" description="Disordered" evidence="2">
    <location>
        <begin position="558"/>
        <end position="583"/>
    </location>
</feature>
<evidence type="ECO:0000256" key="2">
    <source>
        <dbReference type="SAM" id="MobiDB-lite"/>
    </source>
</evidence>
<reference evidence="3 4" key="1">
    <citation type="submission" date="2016-06" db="EMBL/GenBank/DDBJ databases">
        <title>Evolution of pathogenesis and genome organization in the Tremellales.</title>
        <authorList>
            <person name="Cuomo C."/>
            <person name="Litvintseva A."/>
            <person name="Heitman J."/>
            <person name="Chen Y."/>
            <person name="Sun S."/>
            <person name="Springer D."/>
            <person name="Dromer F."/>
            <person name="Young S."/>
            <person name="Zeng Q."/>
            <person name="Chapman S."/>
            <person name="Gujja S."/>
            <person name="Saif S."/>
            <person name="Birren B."/>
        </authorList>
    </citation>
    <scope>NUCLEOTIDE SEQUENCE [LARGE SCALE GENOMIC DNA]</scope>
    <source>
        <strain evidence="3 4">CBS 7118</strain>
    </source>
</reference>
<name>A0A1E3JFY2_9TREE</name>
<dbReference type="EMBL" id="AWGH01000008">
    <property type="protein sequence ID" value="ODN99565.1"/>
    <property type="molecule type" value="Genomic_DNA"/>
</dbReference>
<feature type="compositionally biased region" description="Polar residues" evidence="2">
    <location>
        <begin position="727"/>
        <end position="741"/>
    </location>
</feature>
<organism evidence="3 4">
    <name type="scientific">Cryptococcus wingfieldii CBS 7118</name>
    <dbReference type="NCBI Taxonomy" id="1295528"/>
    <lineage>
        <taxon>Eukaryota</taxon>
        <taxon>Fungi</taxon>
        <taxon>Dikarya</taxon>
        <taxon>Basidiomycota</taxon>
        <taxon>Agaricomycotina</taxon>
        <taxon>Tremellomycetes</taxon>
        <taxon>Tremellales</taxon>
        <taxon>Cryptococcaceae</taxon>
        <taxon>Cryptococcus</taxon>
    </lineage>
</organism>
<dbReference type="PANTHER" id="PTHR13037">
    <property type="entry name" value="FORMIN"/>
    <property type="match status" value="1"/>
</dbReference>
<dbReference type="RefSeq" id="XP_019032642.1">
    <property type="nucleotide sequence ID" value="XM_019175539.1"/>
</dbReference>
<dbReference type="GeneID" id="30192622"/>
<dbReference type="PANTHER" id="PTHR13037:SF24">
    <property type="entry name" value="POLYCOMB PROTEIN PCL-RELATED"/>
    <property type="match status" value="1"/>
</dbReference>
<feature type="region of interest" description="Disordered" evidence="2">
    <location>
        <begin position="708"/>
        <end position="1018"/>
    </location>
</feature>
<dbReference type="Proteomes" id="UP000094819">
    <property type="component" value="Unassembled WGS sequence"/>
</dbReference>
<feature type="region of interest" description="Disordered" evidence="2">
    <location>
        <begin position="608"/>
        <end position="659"/>
    </location>
</feature>
<feature type="compositionally biased region" description="Low complexity" evidence="2">
    <location>
        <begin position="798"/>
        <end position="810"/>
    </location>
</feature>
<protein>
    <submittedName>
        <fullName evidence="3">Uncharacterized protein</fullName>
    </submittedName>
</protein>
<feature type="region of interest" description="Disordered" evidence="2">
    <location>
        <begin position="154"/>
        <end position="189"/>
    </location>
</feature>